<name>A0ABC8TZA4_9AQUA</name>
<proteinExistence type="predicted"/>
<feature type="non-terminal residue" evidence="1">
    <location>
        <position position="1"/>
    </location>
</feature>
<dbReference type="EMBL" id="CAUOFW020006058">
    <property type="protein sequence ID" value="CAK9172811.1"/>
    <property type="molecule type" value="Genomic_DNA"/>
</dbReference>
<keyword evidence="2" id="KW-1185">Reference proteome</keyword>
<sequence>FLGLVNGYCENFFWLWMVEHSTMLTKMPRADDVLRFQLEGELLNRGGAARKR</sequence>
<evidence type="ECO:0000313" key="2">
    <source>
        <dbReference type="Proteomes" id="UP001642360"/>
    </source>
</evidence>
<accession>A0ABC8TZA4</accession>
<evidence type="ECO:0008006" key="3">
    <source>
        <dbReference type="Google" id="ProtNLM"/>
    </source>
</evidence>
<dbReference type="AlphaFoldDB" id="A0ABC8TZA4"/>
<protein>
    <recommendedName>
        <fullName evidence="3">Floricaula/leafy-like transcription factor</fullName>
    </recommendedName>
</protein>
<dbReference type="Proteomes" id="UP001642360">
    <property type="component" value="Unassembled WGS sequence"/>
</dbReference>
<comment type="caution">
    <text evidence="1">The sequence shown here is derived from an EMBL/GenBank/DDBJ whole genome shotgun (WGS) entry which is preliminary data.</text>
</comment>
<organism evidence="1 2">
    <name type="scientific">Ilex paraguariensis</name>
    <name type="common">yerba mate</name>
    <dbReference type="NCBI Taxonomy" id="185542"/>
    <lineage>
        <taxon>Eukaryota</taxon>
        <taxon>Viridiplantae</taxon>
        <taxon>Streptophyta</taxon>
        <taxon>Embryophyta</taxon>
        <taxon>Tracheophyta</taxon>
        <taxon>Spermatophyta</taxon>
        <taxon>Magnoliopsida</taxon>
        <taxon>eudicotyledons</taxon>
        <taxon>Gunneridae</taxon>
        <taxon>Pentapetalae</taxon>
        <taxon>asterids</taxon>
        <taxon>campanulids</taxon>
        <taxon>Aquifoliales</taxon>
        <taxon>Aquifoliaceae</taxon>
        <taxon>Ilex</taxon>
    </lineage>
</organism>
<reference evidence="1 2" key="1">
    <citation type="submission" date="2024-02" db="EMBL/GenBank/DDBJ databases">
        <authorList>
            <person name="Vignale AGUSTIN F."/>
            <person name="Sosa J E."/>
            <person name="Modenutti C."/>
        </authorList>
    </citation>
    <scope>NUCLEOTIDE SEQUENCE [LARGE SCALE GENOMIC DNA]</scope>
</reference>
<gene>
    <name evidence="1" type="ORF">ILEXP_LOCUS42492</name>
</gene>
<evidence type="ECO:0000313" key="1">
    <source>
        <dbReference type="EMBL" id="CAK9172811.1"/>
    </source>
</evidence>